<reference evidence="1" key="1">
    <citation type="submission" date="2016-10" db="EMBL/GenBank/DDBJ databases">
        <authorList>
            <person name="de Groot N.N."/>
        </authorList>
    </citation>
    <scope>NUCLEOTIDE SEQUENCE</scope>
</reference>
<dbReference type="AlphaFoldDB" id="A0A1W1CLE7"/>
<dbReference type="EMBL" id="FPHK01000101">
    <property type="protein sequence ID" value="SFV66589.1"/>
    <property type="molecule type" value="Genomic_DNA"/>
</dbReference>
<protein>
    <submittedName>
        <fullName evidence="1">Uncharacterized protein</fullName>
    </submittedName>
</protein>
<accession>A0A1W1CLE7</accession>
<evidence type="ECO:0000313" key="1">
    <source>
        <dbReference type="EMBL" id="SFV66589.1"/>
    </source>
</evidence>
<name>A0A1W1CLE7_9ZZZZ</name>
<gene>
    <name evidence="1" type="ORF">MNB_SM-6-1044</name>
</gene>
<sequence>MKKEDTTKESAQYAALVEKISKMNLTEMRSYIKNKIKDFQVSEDGLNEVMRRLTQEDIKSKKYYLRADDMDVKKKKAFDLVLAVAQSKMITLHTIELIQKFIEVYKDIITVYDKEHKEIYASRFVDAVNIALAGIKQKVDLKKKMDILGEN</sequence>
<organism evidence="1">
    <name type="scientific">hydrothermal vent metagenome</name>
    <dbReference type="NCBI Taxonomy" id="652676"/>
    <lineage>
        <taxon>unclassified sequences</taxon>
        <taxon>metagenomes</taxon>
        <taxon>ecological metagenomes</taxon>
    </lineage>
</organism>
<proteinExistence type="predicted"/>